<evidence type="ECO:0000313" key="3">
    <source>
        <dbReference type="EMBL" id="EOS05394.1"/>
    </source>
</evidence>
<feature type="domain" description="DUF5111" evidence="2">
    <location>
        <begin position="358"/>
        <end position="446"/>
    </location>
</feature>
<evidence type="ECO:0000259" key="1">
    <source>
        <dbReference type="Pfam" id="PF14292"/>
    </source>
</evidence>
<dbReference type="Pfam" id="PF17138">
    <property type="entry name" value="DUF5111"/>
    <property type="match status" value="2"/>
</dbReference>
<dbReference type="InterPro" id="IPR025970">
    <property type="entry name" value="SusE"/>
</dbReference>
<proteinExistence type="predicted"/>
<evidence type="ECO:0000313" key="4">
    <source>
        <dbReference type="Proteomes" id="UP000014212"/>
    </source>
</evidence>
<dbReference type="EMBL" id="ASSO01000013">
    <property type="protein sequence ID" value="EOS05394.1"/>
    <property type="molecule type" value="Genomic_DNA"/>
</dbReference>
<name>R9HNA4_BACUN</name>
<gene>
    <name evidence="3" type="ORF">C801_03993</name>
</gene>
<protein>
    <recommendedName>
        <fullName evidence="5">DUF5111 domain-containing protein</fullName>
    </recommendedName>
</protein>
<dbReference type="Proteomes" id="UP000014212">
    <property type="component" value="Unassembled WGS sequence"/>
</dbReference>
<evidence type="ECO:0000259" key="2">
    <source>
        <dbReference type="Pfam" id="PF17138"/>
    </source>
</evidence>
<feature type="domain" description="SusE outer membrane protein" evidence="1">
    <location>
        <begin position="38"/>
        <end position="136"/>
    </location>
</feature>
<evidence type="ECO:0008006" key="5">
    <source>
        <dbReference type="Google" id="ProtNLM"/>
    </source>
</evidence>
<accession>R9HNA4</accession>
<dbReference type="InterPro" id="IPR033404">
    <property type="entry name" value="DUF5111"/>
</dbReference>
<comment type="caution">
    <text evidence="3">The sequence shown here is derived from an EMBL/GenBank/DDBJ whole genome shotgun (WGS) entry which is preliminary data.</text>
</comment>
<dbReference type="AlphaFoldDB" id="R9HNA4"/>
<feature type="domain" description="DUF5111" evidence="2">
    <location>
        <begin position="163"/>
        <end position="255"/>
    </location>
</feature>
<dbReference type="Pfam" id="PF14292">
    <property type="entry name" value="SusE"/>
    <property type="match status" value="1"/>
</dbReference>
<organism evidence="3 4">
    <name type="scientific">Bacteroides uniformis dnLKV2</name>
    <dbReference type="NCBI Taxonomy" id="1235787"/>
    <lineage>
        <taxon>Bacteria</taxon>
        <taxon>Pseudomonadati</taxon>
        <taxon>Bacteroidota</taxon>
        <taxon>Bacteroidia</taxon>
        <taxon>Bacteroidales</taxon>
        <taxon>Bacteroidaceae</taxon>
        <taxon>Bacteroides</taxon>
    </lineage>
</organism>
<sequence length="540" mass="60338">MKTINKFILATVMAGGLISCETDIETPKLEGFYGLESKTLTASTNEVVMEGLDEEKEAIMFSWGSYQLTVDNPDYQVPDKSVQQYLELSATPDFTTTASQLVEKQTITFTEGMLNPMLIKLGYEPWQSASLYVRVQYVIAPNSESEYSNPVIINVTPYGIRFNRMDVLATDRETVLASIYSPEENGTYRGYIAASSWMNFYLMERDNTLWGSVPGSAFNMSTDQVTFYNLWFPGNTGSYRLTADTNTKEWTAEHLGSMELTSASGTSTDMNFKQSTNSWTVNVSTDGAETFSAKATTTLYNMANESGVEGQPIDFGQILTIPESGNWTVTFNMSSEQPTATYVVNEEPAVAYEPYLEMIESDNWNNIKCRFFSQSLNGIYTGFYYTSAWENFKLATVGRETVYGSVPNSPLELSSAGNSYNLWEQEGKEGLCYYSVSLPANTWECKAISSLVVRGDHDLMSEMSYDSEAKVWTAELNISEVGWGMQILIDDDWGNNLRSKENGMLGHNEGDNIIPPGTGKYRLTINLFDMGNMTYTFTAL</sequence>
<dbReference type="PATRIC" id="fig|1235787.3.peg.4060"/>
<dbReference type="PROSITE" id="PS51257">
    <property type="entry name" value="PROKAR_LIPOPROTEIN"/>
    <property type="match status" value="1"/>
</dbReference>
<reference evidence="3 4" key="1">
    <citation type="submission" date="2013-04" db="EMBL/GenBank/DDBJ databases">
        <title>The Genome Sequence of Bacteroides uniformis dnLKV2.</title>
        <authorList>
            <consortium name="The Broad Institute Genomics Platform"/>
            <consortium name="The Broad Institute Genome Sequencing Center for Infectious Disease"/>
            <person name="Earl A."/>
            <person name="Xavier R."/>
            <person name="Kuhn K."/>
            <person name="Stappenbeck T."/>
            <person name="Walker B."/>
            <person name="Young S."/>
            <person name="Zeng Q."/>
            <person name="Gargeya S."/>
            <person name="Fitzgerald M."/>
            <person name="Haas B."/>
            <person name="Abouelleil A."/>
            <person name="Allen A.W."/>
            <person name="Alvarado L."/>
            <person name="Arachchi H.M."/>
            <person name="Berlin A.M."/>
            <person name="Chapman S.B."/>
            <person name="Gainer-Dewar J."/>
            <person name="Goldberg J."/>
            <person name="Griggs A."/>
            <person name="Gujja S."/>
            <person name="Hansen M."/>
            <person name="Howarth C."/>
            <person name="Imamovic A."/>
            <person name="Ireland A."/>
            <person name="Larimer J."/>
            <person name="McCowan C."/>
            <person name="Murphy C."/>
            <person name="Pearson M."/>
            <person name="Poon T.W."/>
            <person name="Priest M."/>
            <person name="Roberts A."/>
            <person name="Saif S."/>
            <person name="Shea T."/>
            <person name="Sisk P."/>
            <person name="Sykes S."/>
            <person name="Wortman J."/>
            <person name="Nusbaum C."/>
            <person name="Birren B."/>
        </authorList>
    </citation>
    <scope>NUCLEOTIDE SEQUENCE [LARGE SCALE GENOMIC DNA]</scope>
    <source>
        <strain evidence="4">dnLKV2</strain>
    </source>
</reference>
<dbReference type="HOGENOM" id="CLU_466651_0_0_10"/>
<dbReference type="RefSeq" id="WP_016274440.1">
    <property type="nucleotide sequence ID" value="NZ_KE159490.1"/>
</dbReference>